<sequence length="196" mass="21528">MVDRTVVARVKRQREYRVAEGWEQVTVWVPTEADAEDIRKLARERRERAEALQGLSQEVKIVSPETEARIAAAIAEHGSAAYNTPSGAVLDLMTQLAAEDDLPSFSRAVIILARAKPANAAFVTAAVPPKVSNFLIRHRSISPAALMTWTNEHSGWADELKEAVRKPDQFERVVEAMAEAIKRETSNIDANGGVGT</sequence>
<protein>
    <submittedName>
        <fullName evidence="1">Uncharacterized protein</fullName>
    </submittedName>
</protein>
<accession>A0A0F9TYT9</accession>
<dbReference type="EMBL" id="LAZR01000235">
    <property type="protein sequence ID" value="KKN80157.1"/>
    <property type="molecule type" value="Genomic_DNA"/>
</dbReference>
<dbReference type="AlphaFoldDB" id="A0A0F9TYT9"/>
<proteinExistence type="predicted"/>
<comment type="caution">
    <text evidence="1">The sequence shown here is derived from an EMBL/GenBank/DDBJ whole genome shotgun (WGS) entry which is preliminary data.</text>
</comment>
<evidence type="ECO:0000313" key="1">
    <source>
        <dbReference type="EMBL" id="KKN80157.1"/>
    </source>
</evidence>
<organism evidence="1">
    <name type="scientific">marine sediment metagenome</name>
    <dbReference type="NCBI Taxonomy" id="412755"/>
    <lineage>
        <taxon>unclassified sequences</taxon>
        <taxon>metagenomes</taxon>
        <taxon>ecological metagenomes</taxon>
    </lineage>
</organism>
<name>A0A0F9TYT9_9ZZZZ</name>
<gene>
    <name evidence="1" type="ORF">LCGC14_0332390</name>
</gene>
<reference evidence="1" key="1">
    <citation type="journal article" date="2015" name="Nature">
        <title>Complex archaea that bridge the gap between prokaryotes and eukaryotes.</title>
        <authorList>
            <person name="Spang A."/>
            <person name="Saw J.H."/>
            <person name="Jorgensen S.L."/>
            <person name="Zaremba-Niedzwiedzka K."/>
            <person name="Martijn J."/>
            <person name="Lind A.E."/>
            <person name="van Eijk R."/>
            <person name="Schleper C."/>
            <person name="Guy L."/>
            <person name="Ettema T.J."/>
        </authorList>
    </citation>
    <scope>NUCLEOTIDE SEQUENCE</scope>
</reference>